<dbReference type="Gene3D" id="3.30.1540.10">
    <property type="entry name" value="formyl-coa transferase, domain 3"/>
    <property type="match status" value="1"/>
</dbReference>
<dbReference type="Pfam" id="PF02515">
    <property type="entry name" value="CoA_transf_3"/>
    <property type="match status" value="1"/>
</dbReference>
<organism evidence="2 3">
    <name type="scientific">Parafrankia irregularis</name>
    <dbReference type="NCBI Taxonomy" id="795642"/>
    <lineage>
        <taxon>Bacteria</taxon>
        <taxon>Bacillati</taxon>
        <taxon>Actinomycetota</taxon>
        <taxon>Actinomycetes</taxon>
        <taxon>Frankiales</taxon>
        <taxon>Frankiaceae</taxon>
        <taxon>Parafrankia</taxon>
    </lineage>
</organism>
<proteinExistence type="predicted"/>
<dbReference type="InterPro" id="IPR003673">
    <property type="entry name" value="CoA-Trfase_fam_III"/>
</dbReference>
<dbReference type="EMBL" id="FAOZ01000008">
    <property type="protein sequence ID" value="CUU56699.1"/>
    <property type="molecule type" value="Genomic_DNA"/>
</dbReference>
<dbReference type="Proteomes" id="UP000198802">
    <property type="component" value="Unassembled WGS sequence"/>
</dbReference>
<dbReference type="Gene3D" id="3.40.50.10540">
    <property type="entry name" value="Crotonobetainyl-coa:carnitine coa-transferase, domain 1"/>
    <property type="match status" value="1"/>
</dbReference>
<keyword evidence="3" id="KW-1185">Reference proteome</keyword>
<evidence type="ECO:0000313" key="3">
    <source>
        <dbReference type="Proteomes" id="UP000198802"/>
    </source>
</evidence>
<feature type="region of interest" description="Disordered" evidence="1">
    <location>
        <begin position="1"/>
        <end position="24"/>
    </location>
</feature>
<dbReference type="InterPro" id="IPR023606">
    <property type="entry name" value="CoA-Trfase_III_dom_1_sf"/>
</dbReference>
<name>A0A0S4QLZ6_9ACTN</name>
<dbReference type="SUPFAM" id="SSF89796">
    <property type="entry name" value="CoA-transferase family III (CaiB/BaiF)"/>
    <property type="match status" value="1"/>
</dbReference>
<evidence type="ECO:0000256" key="1">
    <source>
        <dbReference type="SAM" id="MobiDB-lite"/>
    </source>
</evidence>
<evidence type="ECO:0000313" key="2">
    <source>
        <dbReference type="EMBL" id="CUU56699.1"/>
    </source>
</evidence>
<protein>
    <submittedName>
        <fullName evidence="2">Alpha-methylacyl-CoA racemase</fullName>
    </submittedName>
</protein>
<reference evidence="3" key="1">
    <citation type="submission" date="2015-11" db="EMBL/GenBank/DDBJ databases">
        <authorList>
            <person name="Varghese N."/>
        </authorList>
    </citation>
    <scope>NUCLEOTIDE SEQUENCE [LARGE SCALE GENOMIC DNA]</scope>
    <source>
        <strain evidence="3">DSM 45899</strain>
    </source>
</reference>
<dbReference type="RefSeq" id="WP_091277377.1">
    <property type="nucleotide sequence ID" value="NZ_FAOZ01000008.1"/>
</dbReference>
<dbReference type="GO" id="GO:0003824">
    <property type="term" value="F:catalytic activity"/>
    <property type="evidence" value="ECO:0007669"/>
    <property type="project" value="InterPro"/>
</dbReference>
<dbReference type="PANTHER" id="PTHR48228">
    <property type="entry name" value="SUCCINYL-COA--D-CITRAMALATE COA-TRANSFERASE"/>
    <property type="match status" value="1"/>
</dbReference>
<dbReference type="InterPro" id="IPR050509">
    <property type="entry name" value="CoA-transferase_III"/>
</dbReference>
<dbReference type="AlphaFoldDB" id="A0A0S4QLZ6"/>
<dbReference type="FunFam" id="3.40.50.10540:FF:000004">
    <property type="entry name" value="Probable alpha-methylacyl-CoA racemase mcr"/>
    <property type="match status" value="1"/>
</dbReference>
<accession>A0A0S4QLZ6</accession>
<sequence length="402" mass="42263">MTDSTLGGATTEVEPVPPTPRRGGPLARLRVVELAGIGPGPHAAMLLADLGADVVRVQRPGAAGMNDLMLRNRRWIGADLKDPAGREAVLGLVEHAHVLIEGFRPGTTERLGLGPDDCLARNPRLVYARMTGWGQSGPLSQRAGHDINYLSLTGLLHAIGPADAPPVPPLNLAGDFGGGSMFLVTGVLAALWEQAVSGRGQVVDAAMVDGASVLGQMAWAHRAMGVWSDERSSNILDGAAPFYRTYVCGDGRYVAVGAIEPQFYAQLLAGVGLTAEELPGQYDRAGWPVVGARLAGIFATRPRDEWAAVFAGTDACVTPVLAFGEVSTHPHMAERQTIVTVDGVEQAAPAPRFTRTPTAAPIGPRPTGTPIEDVLAGWRQQTAAPEPAPPPVELDQRTPRTP</sequence>
<gene>
    <name evidence="2" type="ORF">Ga0074812_108227</name>
</gene>
<dbReference type="PANTHER" id="PTHR48228:SF5">
    <property type="entry name" value="ALPHA-METHYLACYL-COA RACEMASE"/>
    <property type="match status" value="1"/>
</dbReference>
<dbReference type="InterPro" id="IPR044855">
    <property type="entry name" value="CoA-Trfase_III_dom3_sf"/>
</dbReference>
<feature type="region of interest" description="Disordered" evidence="1">
    <location>
        <begin position="349"/>
        <end position="402"/>
    </location>
</feature>